<proteinExistence type="predicted"/>
<accession>A0ABP4A2F8</accession>
<evidence type="ECO:0000313" key="2">
    <source>
        <dbReference type="Proteomes" id="UP001501578"/>
    </source>
</evidence>
<comment type="caution">
    <text evidence="1">The sequence shown here is derived from an EMBL/GenBank/DDBJ whole genome shotgun (WGS) entry which is preliminary data.</text>
</comment>
<protein>
    <submittedName>
        <fullName evidence="1">Uncharacterized protein</fullName>
    </submittedName>
</protein>
<reference evidence="2" key="1">
    <citation type="journal article" date="2019" name="Int. J. Syst. Evol. Microbiol.">
        <title>The Global Catalogue of Microorganisms (GCM) 10K type strain sequencing project: providing services to taxonomists for standard genome sequencing and annotation.</title>
        <authorList>
            <consortium name="The Broad Institute Genomics Platform"/>
            <consortium name="The Broad Institute Genome Sequencing Center for Infectious Disease"/>
            <person name="Wu L."/>
            <person name="Ma J."/>
        </authorList>
    </citation>
    <scope>NUCLEOTIDE SEQUENCE [LARGE SCALE GENOMIC DNA]</scope>
    <source>
        <strain evidence="2">JCM 11136</strain>
    </source>
</reference>
<keyword evidence="2" id="KW-1185">Reference proteome</keyword>
<organism evidence="1 2">
    <name type="scientific">Nonomuraea longicatena</name>
    <dbReference type="NCBI Taxonomy" id="83682"/>
    <lineage>
        <taxon>Bacteria</taxon>
        <taxon>Bacillati</taxon>
        <taxon>Actinomycetota</taxon>
        <taxon>Actinomycetes</taxon>
        <taxon>Streptosporangiales</taxon>
        <taxon>Streptosporangiaceae</taxon>
        <taxon>Nonomuraea</taxon>
    </lineage>
</organism>
<gene>
    <name evidence="1" type="ORF">GCM10009560_34260</name>
</gene>
<sequence length="51" mass="5502">MRGSLKRMRADNRSMVLDYVVRQGPAARLDIADHGMGGASALAEIIPYEAA</sequence>
<dbReference type="Proteomes" id="UP001501578">
    <property type="component" value="Unassembled WGS sequence"/>
</dbReference>
<dbReference type="RefSeq" id="WP_343950861.1">
    <property type="nucleotide sequence ID" value="NZ_BAAAHQ010000015.1"/>
</dbReference>
<name>A0ABP4A2F8_9ACTN</name>
<evidence type="ECO:0000313" key="1">
    <source>
        <dbReference type="EMBL" id="GAA0930032.1"/>
    </source>
</evidence>
<dbReference type="EMBL" id="BAAAHQ010000015">
    <property type="protein sequence ID" value="GAA0930032.1"/>
    <property type="molecule type" value="Genomic_DNA"/>
</dbReference>